<proteinExistence type="inferred from homology"/>
<dbReference type="EMBL" id="PEZY01000005">
    <property type="protein sequence ID" value="PIS06163.1"/>
    <property type="molecule type" value="Genomic_DNA"/>
</dbReference>
<evidence type="ECO:0000313" key="22">
    <source>
        <dbReference type="EMBL" id="PIS06163.1"/>
    </source>
</evidence>
<evidence type="ECO:0000256" key="8">
    <source>
        <dbReference type="ARBA" id="ARBA00022960"/>
    </source>
</evidence>
<keyword evidence="11 21" id="KW-0472">Membrane</keyword>
<feature type="transmembrane region" description="Helical" evidence="21">
    <location>
        <begin position="122"/>
        <end position="144"/>
    </location>
</feature>
<dbReference type="AlphaFoldDB" id="A0A2H0W482"/>
<dbReference type="GO" id="GO:0051301">
    <property type="term" value="P:cell division"/>
    <property type="evidence" value="ECO:0007669"/>
    <property type="project" value="UniProtKB-KW"/>
</dbReference>
<dbReference type="Proteomes" id="UP000229056">
    <property type="component" value="Unassembled WGS sequence"/>
</dbReference>
<reference evidence="23" key="1">
    <citation type="submission" date="2017-09" db="EMBL/GenBank/DDBJ databases">
        <title>Depth-based differentiation of microbial function through sediment-hosted aquifers and enrichment of novel symbionts in the deep terrestrial subsurface.</title>
        <authorList>
            <person name="Probst A.J."/>
            <person name="Ladd B."/>
            <person name="Jarett J.K."/>
            <person name="Geller-Mcgrath D.E."/>
            <person name="Sieber C.M.K."/>
            <person name="Emerson J.B."/>
            <person name="Anantharaman K."/>
            <person name="Thomas B.C."/>
            <person name="Malmstrom R."/>
            <person name="Stieglmeier M."/>
            <person name="Klingl A."/>
            <person name="Woyke T."/>
            <person name="Ryan C.M."/>
            <person name="Banfield J.F."/>
        </authorList>
    </citation>
    <scope>NUCLEOTIDE SEQUENCE [LARGE SCALE GENOMIC DNA]</scope>
</reference>
<comment type="subcellular location">
    <subcellularLocation>
        <location evidence="1">Cell membrane</location>
        <topology evidence="1">Multi-pass membrane protein</topology>
    </subcellularLocation>
</comment>
<dbReference type="GO" id="GO:0008955">
    <property type="term" value="F:peptidoglycan glycosyltransferase activity"/>
    <property type="evidence" value="ECO:0007669"/>
    <property type="project" value="UniProtKB-EC"/>
</dbReference>
<keyword evidence="10 21" id="KW-1133">Transmembrane helix</keyword>
<evidence type="ECO:0000256" key="16">
    <source>
        <dbReference type="ARBA" id="ARBA00038053"/>
    </source>
</evidence>
<dbReference type="EC" id="2.4.99.28" evidence="19"/>
<feature type="transmembrane region" description="Helical" evidence="21">
    <location>
        <begin position="56"/>
        <end position="77"/>
    </location>
</feature>
<feature type="transmembrane region" description="Helical" evidence="21">
    <location>
        <begin position="180"/>
        <end position="196"/>
    </location>
</feature>
<dbReference type="InterPro" id="IPR018365">
    <property type="entry name" value="Cell_cycle_FtsW-rel_CS"/>
</dbReference>
<dbReference type="GO" id="GO:0032153">
    <property type="term" value="C:cell division site"/>
    <property type="evidence" value="ECO:0007669"/>
    <property type="project" value="TreeGrafter"/>
</dbReference>
<dbReference type="PANTHER" id="PTHR30474">
    <property type="entry name" value="CELL CYCLE PROTEIN"/>
    <property type="match status" value="1"/>
</dbReference>
<comment type="caution">
    <text evidence="22">The sequence shown here is derived from an EMBL/GenBank/DDBJ whole genome shotgun (WGS) entry which is preliminary data.</text>
</comment>
<evidence type="ECO:0000256" key="7">
    <source>
        <dbReference type="ARBA" id="ARBA00022692"/>
    </source>
</evidence>
<comment type="similarity">
    <text evidence="16">Belongs to the SEDS family. FtsW subfamily.</text>
</comment>
<evidence type="ECO:0000256" key="12">
    <source>
        <dbReference type="ARBA" id="ARBA00023306"/>
    </source>
</evidence>
<feature type="transmembrane region" description="Helical" evidence="21">
    <location>
        <begin position="322"/>
        <end position="349"/>
    </location>
</feature>
<evidence type="ECO:0000256" key="17">
    <source>
        <dbReference type="ARBA" id="ARBA00041185"/>
    </source>
</evidence>
<dbReference type="GO" id="GO:0005886">
    <property type="term" value="C:plasma membrane"/>
    <property type="evidence" value="ECO:0007669"/>
    <property type="project" value="UniProtKB-SubCell"/>
</dbReference>
<dbReference type="GO" id="GO:0009252">
    <property type="term" value="P:peptidoglycan biosynthetic process"/>
    <property type="evidence" value="ECO:0007669"/>
    <property type="project" value="UniProtKB-KW"/>
</dbReference>
<gene>
    <name evidence="22" type="primary">ftsW</name>
    <name evidence="22" type="ORF">COT80_01160</name>
</gene>
<keyword evidence="13" id="KW-0961">Cell wall biogenesis/degradation</keyword>
<feature type="transmembrane region" description="Helical" evidence="21">
    <location>
        <begin position="89"/>
        <end position="110"/>
    </location>
</feature>
<evidence type="ECO:0000313" key="23">
    <source>
        <dbReference type="Proteomes" id="UP000229056"/>
    </source>
</evidence>
<dbReference type="InterPro" id="IPR001182">
    <property type="entry name" value="FtsW/RodA"/>
</dbReference>
<evidence type="ECO:0000256" key="20">
    <source>
        <dbReference type="ARBA" id="ARBA00049902"/>
    </source>
</evidence>
<dbReference type="PANTHER" id="PTHR30474:SF2">
    <property type="entry name" value="PEPTIDOGLYCAN GLYCOSYLTRANSFERASE FTSW-RELATED"/>
    <property type="match status" value="1"/>
</dbReference>
<keyword evidence="8" id="KW-0133">Cell shape</keyword>
<evidence type="ECO:0000256" key="6">
    <source>
        <dbReference type="ARBA" id="ARBA00022679"/>
    </source>
</evidence>
<organism evidence="22 23">
    <name type="scientific">Candidatus Buchananbacteria bacterium CG10_big_fil_rev_8_21_14_0_10_33_19</name>
    <dbReference type="NCBI Taxonomy" id="1974525"/>
    <lineage>
        <taxon>Bacteria</taxon>
        <taxon>Candidatus Buchananiibacteriota</taxon>
    </lineage>
</organism>
<protein>
    <recommendedName>
        <fullName evidence="17">Probable peptidoglycan glycosyltransferase FtsW</fullName>
        <ecNumber evidence="19">2.4.99.28</ecNumber>
    </recommendedName>
    <alternativeName>
        <fullName evidence="18">Cell division protein FtsW</fullName>
    </alternativeName>
    <alternativeName>
        <fullName evidence="15">Cell wall polymerase</fullName>
    </alternativeName>
    <alternativeName>
        <fullName evidence="14">Peptidoglycan polymerase</fullName>
    </alternativeName>
</protein>
<dbReference type="PROSITE" id="PS00428">
    <property type="entry name" value="FTSW_RODA_SPOVE"/>
    <property type="match status" value="1"/>
</dbReference>
<dbReference type="GO" id="GO:0015648">
    <property type="term" value="F:lipid-linked peptidoglycan transporter activity"/>
    <property type="evidence" value="ECO:0007669"/>
    <property type="project" value="TreeGrafter"/>
</dbReference>
<feature type="transmembrane region" description="Helical" evidence="21">
    <location>
        <begin position="289"/>
        <end position="310"/>
    </location>
</feature>
<keyword evidence="6" id="KW-0808">Transferase</keyword>
<evidence type="ECO:0000256" key="18">
    <source>
        <dbReference type="ARBA" id="ARBA00041418"/>
    </source>
</evidence>
<name>A0A2H0W482_9BACT</name>
<keyword evidence="12" id="KW-0131">Cell cycle</keyword>
<evidence type="ECO:0000256" key="11">
    <source>
        <dbReference type="ARBA" id="ARBA00023136"/>
    </source>
</evidence>
<sequence length="383" mass="42386">MRKVKLKYFFQDLFRRRGEKKADTQLIVMITFLTIFGLLMIFSAGVSLGWQKFGDTYWFVKHQILFGLLPGLVFFFIFSKIDYFKLKSLAAPMLLVSIFLLVLVYIPGIGSGYGTSRSWINFFGFSLQPSEIVKLTFLIYLVAWLSEKGEKHLKDFHQGFLPFTIVLFVVMALIGLQPDTGSVSIIVFTSLIVFFIAGGSLVHLAGFGAAGIMGLWLIIKTSPYRAERLTTFLHPELDPHGIGYHINQALLAVGSGGFFGRGFGHSRQKFAYLPESAGDSIFAVISEELGFIVAVALVVVFIFLLLRVFKIAQMSNEPFGKLLAIGIVSWFVIQAFFNIGAIIGILPLTGIPLPFISYGGTALMTCLAATGILVNISRQVDLD</sequence>
<evidence type="ECO:0000256" key="15">
    <source>
        <dbReference type="ARBA" id="ARBA00033270"/>
    </source>
</evidence>
<dbReference type="NCBIfam" id="TIGR02614">
    <property type="entry name" value="ftsW"/>
    <property type="match status" value="1"/>
</dbReference>
<evidence type="ECO:0000256" key="14">
    <source>
        <dbReference type="ARBA" id="ARBA00032370"/>
    </source>
</evidence>
<dbReference type="InterPro" id="IPR013437">
    <property type="entry name" value="FtsW"/>
</dbReference>
<dbReference type="Pfam" id="PF01098">
    <property type="entry name" value="FTSW_RODA_SPOVE"/>
    <property type="match status" value="1"/>
</dbReference>
<evidence type="ECO:0000256" key="2">
    <source>
        <dbReference type="ARBA" id="ARBA00004752"/>
    </source>
</evidence>
<keyword evidence="4" id="KW-0132">Cell division</keyword>
<feature type="transmembrane region" description="Helical" evidence="21">
    <location>
        <begin position="26"/>
        <end position="50"/>
    </location>
</feature>
<evidence type="ECO:0000256" key="5">
    <source>
        <dbReference type="ARBA" id="ARBA00022676"/>
    </source>
</evidence>
<comment type="pathway">
    <text evidence="2">Cell wall biogenesis; peptidoglycan biosynthesis.</text>
</comment>
<evidence type="ECO:0000256" key="19">
    <source>
        <dbReference type="ARBA" id="ARBA00044770"/>
    </source>
</evidence>
<feature type="transmembrane region" description="Helical" evidence="21">
    <location>
        <begin position="355"/>
        <end position="376"/>
    </location>
</feature>
<evidence type="ECO:0000256" key="1">
    <source>
        <dbReference type="ARBA" id="ARBA00004651"/>
    </source>
</evidence>
<evidence type="ECO:0000256" key="21">
    <source>
        <dbReference type="SAM" id="Phobius"/>
    </source>
</evidence>
<dbReference type="GO" id="GO:0071555">
    <property type="term" value="P:cell wall organization"/>
    <property type="evidence" value="ECO:0007669"/>
    <property type="project" value="UniProtKB-KW"/>
</dbReference>
<feature type="transmembrane region" description="Helical" evidence="21">
    <location>
        <begin position="156"/>
        <end position="174"/>
    </location>
</feature>
<evidence type="ECO:0000256" key="4">
    <source>
        <dbReference type="ARBA" id="ARBA00022618"/>
    </source>
</evidence>
<keyword evidence="7 21" id="KW-0812">Transmembrane</keyword>
<evidence type="ECO:0000256" key="10">
    <source>
        <dbReference type="ARBA" id="ARBA00022989"/>
    </source>
</evidence>
<dbReference type="GO" id="GO:0008360">
    <property type="term" value="P:regulation of cell shape"/>
    <property type="evidence" value="ECO:0007669"/>
    <property type="project" value="UniProtKB-KW"/>
</dbReference>
<keyword evidence="3" id="KW-1003">Cell membrane</keyword>
<evidence type="ECO:0000256" key="9">
    <source>
        <dbReference type="ARBA" id="ARBA00022984"/>
    </source>
</evidence>
<evidence type="ECO:0000256" key="3">
    <source>
        <dbReference type="ARBA" id="ARBA00022475"/>
    </source>
</evidence>
<evidence type="ECO:0000256" key="13">
    <source>
        <dbReference type="ARBA" id="ARBA00023316"/>
    </source>
</evidence>
<accession>A0A2H0W482</accession>
<keyword evidence="9" id="KW-0573">Peptidoglycan synthesis</keyword>
<comment type="catalytic activity">
    <reaction evidence="20">
        <text>[GlcNAc-(1-&gt;4)-Mur2Ac(oyl-L-Ala-gamma-D-Glu-L-Lys-D-Ala-D-Ala)](n)-di-trans,octa-cis-undecaprenyl diphosphate + beta-D-GlcNAc-(1-&gt;4)-Mur2Ac(oyl-L-Ala-gamma-D-Glu-L-Lys-D-Ala-D-Ala)-di-trans,octa-cis-undecaprenyl diphosphate = [GlcNAc-(1-&gt;4)-Mur2Ac(oyl-L-Ala-gamma-D-Glu-L-Lys-D-Ala-D-Ala)](n+1)-di-trans,octa-cis-undecaprenyl diphosphate + di-trans,octa-cis-undecaprenyl diphosphate + H(+)</text>
        <dbReference type="Rhea" id="RHEA:23708"/>
        <dbReference type="Rhea" id="RHEA-COMP:9602"/>
        <dbReference type="Rhea" id="RHEA-COMP:9603"/>
        <dbReference type="ChEBI" id="CHEBI:15378"/>
        <dbReference type="ChEBI" id="CHEBI:58405"/>
        <dbReference type="ChEBI" id="CHEBI:60033"/>
        <dbReference type="ChEBI" id="CHEBI:78435"/>
        <dbReference type="EC" id="2.4.99.28"/>
    </reaction>
</comment>
<keyword evidence="5" id="KW-0328">Glycosyltransferase</keyword>